<evidence type="ECO:0000256" key="2">
    <source>
        <dbReference type="ARBA" id="ARBA00022741"/>
    </source>
</evidence>
<dbReference type="CDD" id="cd00778">
    <property type="entry name" value="ProRS_core_arch_euk"/>
    <property type="match status" value="1"/>
</dbReference>
<protein>
    <recommendedName>
        <fullName evidence="7">Proline--tRNA ligase</fullName>
        <ecNumber evidence="7">6.1.1.15</ecNumber>
    </recommendedName>
    <alternativeName>
        <fullName evidence="7">Prolyl-tRNA synthetase</fullName>
        <shortName evidence="7">ProRS</shortName>
    </alternativeName>
</protein>
<dbReference type="Proteomes" id="UP000009375">
    <property type="component" value="Unassembled WGS sequence"/>
</dbReference>
<proteinExistence type="inferred from homology"/>
<dbReference type="EC" id="6.1.1.15" evidence="7"/>
<keyword evidence="5 7" id="KW-0030">Aminoacyl-tRNA synthetase</keyword>
<dbReference type="Pfam" id="PF00587">
    <property type="entry name" value="tRNA-synt_2b"/>
    <property type="match status" value="1"/>
</dbReference>
<dbReference type="PROSITE" id="PS50862">
    <property type="entry name" value="AA_TRNA_LIGASE_II"/>
    <property type="match status" value="1"/>
</dbReference>
<evidence type="ECO:0000259" key="9">
    <source>
        <dbReference type="PROSITE" id="PS50862"/>
    </source>
</evidence>
<evidence type="ECO:0000256" key="1">
    <source>
        <dbReference type="ARBA" id="ARBA00022598"/>
    </source>
</evidence>
<organism evidence="10 11">
    <name type="scientific">Candidatus Parvarchaeum acidiphilum ARMAN-4</name>
    <dbReference type="NCBI Taxonomy" id="662760"/>
    <lineage>
        <taxon>Archaea</taxon>
        <taxon>Candidatus Parvarchaeota</taxon>
        <taxon>Candidatus Parvarchaeum</taxon>
    </lineage>
</organism>
<dbReference type="AlphaFoldDB" id="D2EGM8"/>
<keyword evidence="7" id="KW-0963">Cytoplasm</keyword>
<dbReference type="NCBIfam" id="TIGR00408">
    <property type="entry name" value="proS_fam_I"/>
    <property type="match status" value="1"/>
</dbReference>
<comment type="catalytic activity">
    <reaction evidence="6 7">
        <text>tRNA(Pro) + L-proline + ATP = L-prolyl-tRNA(Pro) + AMP + diphosphate</text>
        <dbReference type="Rhea" id="RHEA:14305"/>
        <dbReference type="Rhea" id="RHEA-COMP:9700"/>
        <dbReference type="Rhea" id="RHEA-COMP:9702"/>
        <dbReference type="ChEBI" id="CHEBI:30616"/>
        <dbReference type="ChEBI" id="CHEBI:33019"/>
        <dbReference type="ChEBI" id="CHEBI:60039"/>
        <dbReference type="ChEBI" id="CHEBI:78442"/>
        <dbReference type="ChEBI" id="CHEBI:78532"/>
        <dbReference type="ChEBI" id="CHEBI:456215"/>
        <dbReference type="EC" id="6.1.1.15"/>
    </reaction>
</comment>
<dbReference type="GO" id="GO:0006433">
    <property type="term" value="P:prolyl-tRNA aminoacylation"/>
    <property type="evidence" value="ECO:0007669"/>
    <property type="project" value="UniProtKB-UniRule"/>
</dbReference>
<comment type="subcellular location">
    <subcellularLocation>
        <location evidence="7">Cytoplasm</location>
    </subcellularLocation>
</comment>
<gene>
    <name evidence="7" type="primary">proS</name>
    <name evidence="10" type="ORF">BJBARM4_0927</name>
</gene>
<dbReference type="GO" id="GO:0017101">
    <property type="term" value="C:aminoacyl-tRNA synthetase multienzyme complex"/>
    <property type="evidence" value="ECO:0007669"/>
    <property type="project" value="TreeGrafter"/>
</dbReference>
<dbReference type="InterPro" id="IPR033721">
    <property type="entry name" value="ProRS_core_arch_euk"/>
</dbReference>
<keyword evidence="8" id="KW-0175">Coiled coil</keyword>
<evidence type="ECO:0000256" key="5">
    <source>
        <dbReference type="ARBA" id="ARBA00023146"/>
    </source>
</evidence>
<dbReference type="GO" id="GO:0004827">
    <property type="term" value="F:proline-tRNA ligase activity"/>
    <property type="evidence" value="ECO:0007669"/>
    <property type="project" value="UniProtKB-UniRule"/>
</dbReference>
<dbReference type="InterPro" id="IPR006195">
    <property type="entry name" value="aa-tRNA-synth_II"/>
</dbReference>
<dbReference type="Pfam" id="PF09180">
    <property type="entry name" value="ProRS-C_1"/>
    <property type="match status" value="1"/>
</dbReference>
<dbReference type="Gene3D" id="3.30.930.10">
    <property type="entry name" value="Bira Bifunctional Protein, Domain 2"/>
    <property type="match status" value="1"/>
</dbReference>
<keyword evidence="2 7" id="KW-0547">Nucleotide-binding</keyword>
<dbReference type="InterPro" id="IPR004154">
    <property type="entry name" value="Anticodon-bd"/>
</dbReference>
<dbReference type="Pfam" id="PF03129">
    <property type="entry name" value="HGTP_anticodon"/>
    <property type="match status" value="1"/>
</dbReference>
<dbReference type="SMART" id="SM00946">
    <property type="entry name" value="ProRS-C_1"/>
    <property type="match status" value="1"/>
</dbReference>
<evidence type="ECO:0000256" key="6">
    <source>
        <dbReference type="ARBA" id="ARBA00047671"/>
    </source>
</evidence>
<dbReference type="HAMAP" id="MF_01571">
    <property type="entry name" value="Pro_tRNA_synth_type3"/>
    <property type="match status" value="1"/>
</dbReference>
<dbReference type="InterPro" id="IPR016061">
    <property type="entry name" value="Pro-tRNA_ligase_II_C"/>
</dbReference>
<feature type="coiled-coil region" evidence="8">
    <location>
        <begin position="374"/>
        <end position="401"/>
    </location>
</feature>
<evidence type="ECO:0000313" key="11">
    <source>
        <dbReference type="Proteomes" id="UP000009375"/>
    </source>
</evidence>
<evidence type="ECO:0000256" key="4">
    <source>
        <dbReference type="ARBA" id="ARBA00022917"/>
    </source>
</evidence>
<dbReference type="SUPFAM" id="SSF52954">
    <property type="entry name" value="Class II aaRS ABD-related"/>
    <property type="match status" value="1"/>
</dbReference>
<accession>D2EGM8</accession>
<comment type="function">
    <text evidence="7">Catalyzes the attachment of proline to tRNA(Pro) in a two-step reaction: proline is first activated by ATP to form Pro-AMP and then transferred to the acceptor end of tRNA(Pro).</text>
</comment>
<dbReference type="PANTHER" id="PTHR43382">
    <property type="entry name" value="PROLYL-TRNA SYNTHETASE"/>
    <property type="match status" value="1"/>
</dbReference>
<dbReference type="PANTHER" id="PTHR43382:SF2">
    <property type="entry name" value="BIFUNCTIONAL GLUTAMATE_PROLINE--TRNA LIGASE"/>
    <property type="match status" value="1"/>
</dbReference>
<keyword evidence="1 7" id="KW-0436">Ligase</keyword>
<sequence>MAEGINIKKESDLISWYNQVVIKSEMADFSIVKGFAVYRPYGYEMWERSVEYLDGKFKSIGVKNAYFPLLIPESVLSKEKEHIEGFNPEVAWVTMGGDTKLDERLAIRPTSETIMYDSYSKWIKSYRDLPLLINQWNTMVRWETKETRLFLRGREVLWQEGHCVFKTEEEADKNARDILNFYKDFLENMLAVPVIAGKKSQSEKFAGAVTTYTVEAVLSNNFMSQAATSHYLGQNFAKPFDIKFLDEKNELQYPFQTSWGISMRSIGIMLLVHGDDKGLVLSPHVAPYQCVIIPIIKEEKDKVLEYCGQIESRLKEIGIRVLLDSREDYSPGWKLNEYDLKGVPLKIQIGKRELESRNISLKTRINNVQSIVSFNEIEQVKEKLEEIHRSMLENVREENKKRIREESSKDNFVKALKESLYIVKASWCGTPECEDKIKNETGATSRLIPLETEKLINEKCIFCGNEAKVNAYFAKSY</sequence>
<dbReference type="InterPro" id="IPR004499">
    <property type="entry name" value="Pro-tRNA-ligase_IIa_arc-type"/>
</dbReference>
<evidence type="ECO:0000313" key="10">
    <source>
        <dbReference type="EMBL" id="EEZ92503.1"/>
    </source>
</evidence>
<name>D2EGM8_PARA4</name>
<dbReference type="SUPFAM" id="SSF64586">
    <property type="entry name" value="C-terminal domain of ProRS"/>
    <property type="match status" value="1"/>
</dbReference>
<evidence type="ECO:0000256" key="7">
    <source>
        <dbReference type="HAMAP-Rule" id="MF_01571"/>
    </source>
</evidence>
<comment type="similarity">
    <text evidence="7">Belongs to the class-II aminoacyl-tRNA synthetase family. ProS type 3 subfamily.</text>
</comment>
<evidence type="ECO:0000256" key="3">
    <source>
        <dbReference type="ARBA" id="ARBA00022840"/>
    </source>
</evidence>
<dbReference type="PRINTS" id="PR01046">
    <property type="entry name" value="TRNASYNTHPRO"/>
</dbReference>
<keyword evidence="4 7" id="KW-0648">Protein biosynthesis</keyword>
<dbReference type="InterPro" id="IPR045864">
    <property type="entry name" value="aa-tRNA-synth_II/BPL/LPL"/>
</dbReference>
<feature type="domain" description="Aminoacyl-transfer RNA synthetases class-II family profile" evidence="9">
    <location>
        <begin position="16"/>
        <end position="283"/>
    </location>
</feature>
<dbReference type="SUPFAM" id="SSF55681">
    <property type="entry name" value="Class II aaRS and biotin synthetases"/>
    <property type="match status" value="1"/>
</dbReference>
<comment type="subunit">
    <text evidence="7">Homodimer.</text>
</comment>
<keyword evidence="3 7" id="KW-0067">ATP-binding</keyword>
<comment type="domain">
    <text evidence="7">Consists of three domains: the N-terminal catalytic domain, the anticodon-binding domain and the C-terminal extension.</text>
</comment>
<dbReference type="InterPro" id="IPR002316">
    <property type="entry name" value="Pro-tRNA-ligase_IIa"/>
</dbReference>
<dbReference type="GO" id="GO:0005524">
    <property type="term" value="F:ATP binding"/>
    <property type="evidence" value="ECO:0007669"/>
    <property type="project" value="UniProtKB-UniRule"/>
</dbReference>
<dbReference type="InterPro" id="IPR002314">
    <property type="entry name" value="aa-tRNA-synt_IIb"/>
</dbReference>
<dbReference type="Gene3D" id="3.40.50.800">
    <property type="entry name" value="Anticodon-binding domain"/>
    <property type="match status" value="1"/>
</dbReference>
<reference evidence="10 11" key="1">
    <citation type="journal article" date="2010" name="Proc. Natl. Acad. Sci. U.S.A.">
        <title>Enigmatic, ultrasmall, uncultivated Archaea.</title>
        <authorList>
            <person name="Baker B.J."/>
            <person name="Comolli L.R."/>
            <person name="Dick G.J."/>
            <person name="Hauser L.J."/>
            <person name="Hyatt D."/>
            <person name="Dill B.D."/>
            <person name="Land M.L."/>
            <person name="Verberkmoes N.C."/>
            <person name="Hettich R.L."/>
            <person name="Banfield J.F."/>
        </authorList>
    </citation>
    <scope>NUCLEOTIDE SEQUENCE [LARGE SCALE GENOMIC DNA]</scope>
</reference>
<dbReference type="FunFam" id="3.30.930.10:FF:000037">
    <property type="entry name" value="Proline--tRNA ligase"/>
    <property type="match status" value="1"/>
</dbReference>
<dbReference type="GO" id="GO:0005737">
    <property type="term" value="C:cytoplasm"/>
    <property type="evidence" value="ECO:0007669"/>
    <property type="project" value="UniProtKB-SubCell"/>
</dbReference>
<dbReference type="CDD" id="cd00862">
    <property type="entry name" value="ProRS_anticodon_zinc"/>
    <property type="match status" value="1"/>
</dbReference>
<dbReference type="InterPro" id="IPR017449">
    <property type="entry name" value="Pro-tRNA_synth_II"/>
</dbReference>
<dbReference type="InterPro" id="IPR036621">
    <property type="entry name" value="Anticodon-bd_dom_sf"/>
</dbReference>
<evidence type="ECO:0000256" key="8">
    <source>
        <dbReference type="SAM" id="Coils"/>
    </source>
</evidence>
<dbReference type="Gene3D" id="3.30.110.30">
    <property type="entry name" value="C-terminal domain of ProRS"/>
    <property type="match status" value="1"/>
</dbReference>
<dbReference type="EMBL" id="GG730076">
    <property type="protein sequence ID" value="EEZ92503.1"/>
    <property type="molecule type" value="Genomic_DNA"/>
</dbReference>